<gene>
    <name evidence="7" type="primary">107359856</name>
</gene>
<evidence type="ECO:0000256" key="5">
    <source>
        <dbReference type="ARBA" id="ARBA00022827"/>
    </source>
</evidence>
<keyword evidence="8" id="KW-1185">Reference proteome</keyword>
<reference evidence="7" key="2">
    <citation type="submission" date="2015-06" db="UniProtKB">
        <authorList>
            <consortium name="EnsemblMetazoa"/>
        </authorList>
    </citation>
    <scope>IDENTIFICATION</scope>
</reference>
<evidence type="ECO:0000313" key="7">
    <source>
        <dbReference type="EnsemblMetazoa" id="tetur04g09070.1"/>
    </source>
</evidence>
<dbReference type="KEGG" id="tut:107359856"/>
<feature type="domain" description="FAD/NAD(P)-binding" evidence="6">
    <location>
        <begin position="282"/>
        <end position="378"/>
    </location>
</feature>
<dbReference type="PANTHER" id="PTHR43429:SF2">
    <property type="entry name" value="PYRIDINE NUCLEOTIDE-DISULFIDE OXIDOREDUCTASE DOMAIN-CONTAINING PROTEIN 1"/>
    <property type="match status" value="1"/>
</dbReference>
<dbReference type="EMBL" id="CAEY01001383">
    <property type="status" value="NOT_ANNOTATED_CDS"/>
    <property type="molecule type" value="Genomic_DNA"/>
</dbReference>
<evidence type="ECO:0000256" key="2">
    <source>
        <dbReference type="ARBA" id="ARBA00008147"/>
    </source>
</evidence>
<dbReference type="eggNOG" id="KOG2755">
    <property type="taxonomic scope" value="Eukaryota"/>
</dbReference>
<name>T1K3K7_TETUR</name>
<organism evidence="7 8">
    <name type="scientific">Tetranychus urticae</name>
    <name type="common">Two-spotted spider mite</name>
    <dbReference type="NCBI Taxonomy" id="32264"/>
    <lineage>
        <taxon>Eukaryota</taxon>
        <taxon>Metazoa</taxon>
        <taxon>Ecdysozoa</taxon>
        <taxon>Arthropoda</taxon>
        <taxon>Chelicerata</taxon>
        <taxon>Arachnida</taxon>
        <taxon>Acari</taxon>
        <taxon>Acariformes</taxon>
        <taxon>Trombidiformes</taxon>
        <taxon>Prostigmata</taxon>
        <taxon>Eleutherengona</taxon>
        <taxon>Raphignathae</taxon>
        <taxon>Tetranychoidea</taxon>
        <taxon>Tetranychidae</taxon>
        <taxon>Tetranychus</taxon>
    </lineage>
</organism>
<dbReference type="Gene3D" id="3.50.50.60">
    <property type="entry name" value="FAD/NAD(P)-binding domain"/>
    <property type="match status" value="3"/>
</dbReference>
<proteinExistence type="inferred from homology"/>
<dbReference type="PRINTS" id="PR00368">
    <property type="entry name" value="FADPNR"/>
</dbReference>
<reference evidence="8" key="1">
    <citation type="submission" date="2011-08" db="EMBL/GenBank/DDBJ databases">
        <authorList>
            <person name="Rombauts S."/>
        </authorList>
    </citation>
    <scope>NUCLEOTIDE SEQUENCE</scope>
    <source>
        <strain evidence="8">London</strain>
    </source>
</reference>
<keyword evidence="5" id="KW-0274">FAD</keyword>
<dbReference type="GO" id="GO:0016491">
    <property type="term" value="F:oxidoreductase activity"/>
    <property type="evidence" value="ECO:0007669"/>
    <property type="project" value="InterPro"/>
</dbReference>
<dbReference type="InterPro" id="IPR016156">
    <property type="entry name" value="FAD/NAD-linked_Rdtase_dimer_sf"/>
</dbReference>
<keyword evidence="4" id="KW-0285">Flavoprotein</keyword>
<dbReference type="Proteomes" id="UP000015104">
    <property type="component" value="Unassembled WGS sequence"/>
</dbReference>
<comment type="similarity">
    <text evidence="2">Belongs to the class-I pyridine nucleotide-disulfide oxidoreductase family. PYROXD1 subfamily.</text>
</comment>
<evidence type="ECO:0000256" key="3">
    <source>
        <dbReference type="ARBA" id="ARBA00018240"/>
    </source>
</evidence>
<dbReference type="InterPro" id="IPR023753">
    <property type="entry name" value="FAD/NAD-binding_dom"/>
</dbReference>
<dbReference type="InterPro" id="IPR036188">
    <property type="entry name" value="FAD/NAD-bd_sf"/>
</dbReference>
<protein>
    <recommendedName>
        <fullName evidence="3">Pyridine nucleotide-disulfide oxidoreductase domain-containing protein 1</fullName>
    </recommendedName>
</protein>
<dbReference type="Pfam" id="PF07992">
    <property type="entry name" value="Pyr_redox_2"/>
    <property type="match status" value="2"/>
</dbReference>
<accession>T1K3K7</accession>
<feature type="domain" description="FAD/NAD(P)-binding" evidence="6">
    <location>
        <begin position="5"/>
        <end position="159"/>
    </location>
</feature>
<comment type="cofactor">
    <cofactor evidence="1">
        <name>FAD</name>
        <dbReference type="ChEBI" id="CHEBI:57692"/>
    </cofactor>
</comment>
<sequence>MTDPVIIVGGGISGVSCASTLAQLDPALPIKLISCSPTLKVITNVQEKGNYLTSFDVTEKPSDQLSQQYSNIEVISDTVISLDAAKKTIHLAKNNDQLKYSKLCICTGARPKLIDTNFPDHLIGIRDTSTVKDFEKRLLGASRVVVVGNGGIATELVYSIEFCQIIWAIKDSSFGSTFLDPGAAQFFTQYLKKEKRSKETIIKRIKYSQGAEPGTSNDDSGKYLQNLYGSALGPDWSDNIEMKGASKEMRSIEIEYNCEVNQIYFKKDLPLSKYQFIVFEEEVSQSGDLKWPIYVELNNGKIYGSDLIISATGVIPNVEPFLEGNNFKVGSDLGLSVNDQMLTTESDVYAAGDVCSADWQLAPHWFQMRLWTQARQMGIYSAYCITSHIQKTDPSLYFPFELFTHMTSFFGFKVVLLGLYLGQKLDSQYQILLRIKDGDEYVKVIMKDGHMQGALLIGETDLEETFENLIINQLDLTDIQDDLLNPTVDIEDYFD</sequence>
<dbReference type="OrthoDB" id="202203at2759"/>
<dbReference type="OMA" id="MCENLIL"/>
<dbReference type="InterPro" id="IPR050260">
    <property type="entry name" value="FAD-bd_OxRdtase"/>
</dbReference>
<dbReference type="PANTHER" id="PTHR43429">
    <property type="entry name" value="PYRIDINE NUCLEOTIDE-DISULFIDE OXIDOREDUCTASE DOMAIN-CONTAINING"/>
    <property type="match status" value="1"/>
</dbReference>
<dbReference type="EnsemblMetazoa" id="tetur04g09070.1">
    <property type="protein sequence ID" value="tetur04g09070.1"/>
    <property type="gene ID" value="tetur04g09070"/>
</dbReference>
<evidence type="ECO:0000259" key="6">
    <source>
        <dbReference type="Pfam" id="PF07992"/>
    </source>
</evidence>
<dbReference type="PRINTS" id="PR00411">
    <property type="entry name" value="PNDRDTASEI"/>
</dbReference>
<dbReference type="HOGENOM" id="CLU_026335_0_0_1"/>
<dbReference type="SUPFAM" id="SSF51905">
    <property type="entry name" value="FAD/NAD(P)-binding domain"/>
    <property type="match status" value="1"/>
</dbReference>
<evidence type="ECO:0000313" key="8">
    <source>
        <dbReference type="Proteomes" id="UP000015104"/>
    </source>
</evidence>
<evidence type="ECO:0000256" key="1">
    <source>
        <dbReference type="ARBA" id="ARBA00001974"/>
    </source>
</evidence>
<dbReference type="Gene3D" id="3.30.390.30">
    <property type="match status" value="1"/>
</dbReference>
<dbReference type="STRING" id="32264.T1K3K7"/>
<dbReference type="AlphaFoldDB" id="T1K3K7"/>
<evidence type="ECO:0000256" key="4">
    <source>
        <dbReference type="ARBA" id="ARBA00022630"/>
    </source>
</evidence>